<dbReference type="GO" id="GO:0016747">
    <property type="term" value="F:acyltransferase activity, transferring groups other than amino-acyl groups"/>
    <property type="evidence" value="ECO:0007669"/>
    <property type="project" value="InterPro"/>
</dbReference>
<name>F4LPR2_TREBD</name>
<reference evidence="4" key="1">
    <citation type="submission" date="2011-04" db="EMBL/GenBank/DDBJ databases">
        <title>The complete genome of Treponema brennaborense DSM 12168.</title>
        <authorList>
            <person name="Lucas S."/>
            <person name="Han J."/>
            <person name="Lapidus A."/>
            <person name="Bruce D."/>
            <person name="Goodwin L."/>
            <person name="Pitluck S."/>
            <person name="Peters L."/>
            <person name="Kyrpides N."/>
            <person name="Mavromatis K."/>
            <person name="Ivanova N."/>
            <person name="Mikhailova N."/>
            <person name="Pagani I."/>
            <person name="Teshima H."/>
            <person name="Detter J.C."/>
            <person name="Tapia R."/>
            <person name="Han C."/>
            <person name="Land M."/>
            <person name="Hauser L."/>
            <person name="Markowitz V."/>
            <person name="Cheng J.-F."/>
            <person name="Hugenholtz P."/>
            <person name="Woyke T."/>
            <person name="Wu D."/>
            <person name="Gronow S."/>
            <person name="Wellnitz S."/>
            <person name="Brambilla E."/>
            <person name="Klenk H.-P."/>
            <person name="Eisen J.A."/>
        </authorList>
    </citation>
    <scope>NUCLEOTIDE SEQUENCE [LARGE SCALE GENOMIC DNA]</scope>
    <source>
        <strain evidence="4">DSM 12168 / CIP 105900 / DD5/3</strain>
    </source>
</reference>
<dbReference type="Proteomes" id="UP000006546">
    <property type="component" value="Chromosome"/>
</dbReference>
<protein>
    <recommendedName>
        <fullName evidence="2">Acyltransferase 3 domain-containing protein</fullName>
    </recommendedName>
</protein>
<dbReference type="KEGG" id="tbe:Trebr_1635"/>
<evidence type="ECO:0000259" key="2">
    <source>
        <dbReference type="Pfam" id="PF01757"/>
    </source>
</evidence>
<feature type="transmembrane region" description="Helical" evidence="1">
    <location>
        <begin position="185"/>
        <end position="204"/>
    </location>
</feature>
<evidence type="ECO:0000256" key="1">
    <source>
        <dbReference type="SAM" id="Phobius"/>
    </source>
</evidence>
<evidence type="ECO:0000313" key="4">
    <source>
        <dbReference type="Proteomes" id="UP000006546"/>
    </source>
</evidence>
<keyword evidence="4" id="KW-1185">Reference proteome</keyword>
<keyword evidence="1" id="KW-0812">Transmembrane</keyword>
<feature type="transmembrane region" description="Helical" evidence="1">
    <location>
        <begin position="270"/>
        <end position="294"/>
    </location>
</feature>
<dbReference type="RefSeq" id="WP_013758763.1">
    <property type="nucleotide sequence ID" value="NC_015500.1"/>
</dbReference>
<feature type="transmembrane region" description="Helical" evidence="1">
    <location>
        <begin position="301"/>
        <end position="327"/>
    </location>
</feature>
<dbReference type="STRING" id="906968.Trebr_1635"/>
<dbReference type="EMBL" id="CP002696">
    <property type="protein sequence ID" value="AEE17058.1"/>
    <property type="molecule type" value="Genomic_DNA"/>
</dbReference>
<feature type="transmembrane region" description="Helical" evidence="1">
    <location>
        <begin position="153"/>
        <end position="173"/>
    </location>
</feature>
<dbReference type="eggNOG" id="COG3594">
    <property type="taxonomic scope" value="Bacteria"/>
</dbReference>
<dbReference type="InterPro" id="IPR002656">
    <property type="entry name" value="Acyl_transf_3_dom"/>
</dbReference>
<organism evidence="3 4">
    <name type="scientific">Treponema brennaborense (strain DSM 12168 / CIP 105900 / DD5/3)</name>
    <dbReference type="NCBI Taxonomy" id="906968"/>
    <lineage>
        <taxon>Bacteria</taxon>
        <taxon>Pseudomonadati</taxon>
        <taxon>Spirochaetota</taxon>
        <taxon>Spirochaetia</taxon>
        <taxon>Spirochaetales</taxon>
        <taxon>Treponemataceae</taxon>
        <taxon>Treponema</taxon>
    </lineage>
</organism>
<feature type="domain" description="Acyltransferase 3" evidence="2">
    <location>
        <begin position="22"/>
        <end position="366"/>
    </location>
</feature>
<gene>
    <name evidence="3" type="ordered locus">Trebr_1635</name>
</gene>
<dbReference type="AlphaFoldDB" id="F4LPR2"/>
<keyword evidence="1" id="KW-0472">Membrane</keyword>
<proteinExistence type="predicted"/>
<feature type="transmembrane region" description="Helical" evidence="1">
    <location>
        <begin position="87"/>
        <end position="111"/>
    </location>
</feature>
<feature type="transmembrane region" description="Helical" evidence="1">
    <location>
        <begin position="238"/>
        <end position="258"/>
    </location>
</feature>
<feature type="transmembrane region" description="Helical" evidence="1">
    <location>
        <begin position="347"/>
        <end position="370"/>
    </location>
</feature>
<keyword evidence="1" id="KW-1133">Transmembrane helix</keyword>
<dbReference type="HOGENOM" id="CLU_023915_0_0_12"/>
<dbReference type="OrthoDB" id="9809782at2"/>
<accession>F4LPR2</accession>
<sequence length="381" mass="44320">MNERFVFQNKIEKSCTLPSHYKEIDIIKAISIIFVVLGHTYDPFCNKFVYLFHVSAFYIAAGFCYNEKYSESFKSVLTLMRKRIYSLWIPYMAYNIVFLCLQNAFVGGGVLTDDHLYFELNPLLPDGFCKLITLKQAATILLKMCFFIHSRPFMGALWFLGGLFYVTVFYAGIDWLLKKINSQKFHIIFSVLFLITGFLIKNHYPSFKPILIVMCTEVLFAAGVYIKQYNFLELLKKVNVFLLLGITFFILLFLTRYGRISIASVNLVNPLFFIVSSLTGFLFLWSLSQVILMYSKFFVQVLLYIGSHTIPILALHILSFKIITFVQMKIYSADHIVFSLFPVWKNEWYWCFAYTVVGVAIPIIISILLGHVKLLRKIFKF</sequence>
<dbReference type="Pfam" id="PF01757">
    <property type="entry name" value="Acyl_transf_3"/>
    <property type="match status" value="1"/>
</dbReference>
<feature type="transmembrane region" description="Helical" evidence="1">
    <location>
        <begin position="210"/>
        <end position="226"/>
    </location>
</feature>
<evidence type="ECO:0000313" key="3">
    <source>
        <dbReference type="EMBL" id="AEE17058.1"/>
    </source>
</evidence>